<feature type="region of interest" description="Disordered" evidence="1">
    <location>
        <begin position="413"/>
        <end position="439"/>
    </location>
</feature>
<keyword evidence="4" id="KW-1185">Reference proteome</keyword>
<dbReference type="Gene3D" id="1.10.132.90">
    <property type="match status" value="1"/>
</dbReference>
<organism evidence="3 4">
    <name type="scientific">Marinomonas phaeophyticola</name>
    <dbReference type="NCBI Taxonomy" id="3004091"/>
    <lineage>
        <taxon>Bacteria</taxon>
        <taxon>Pseudomonadati</taxon>
        <taxon>Pseudomonadota</taxon>
        <taxon>Gammaproteobacteria</taxon>
        <taxon>Oceanospirillales</taxon>
        <taxon>Oceanospirillaceae</taxon>
        <taxon>Marinomonas</taxon>
    </lineage>
</organism>
<protein>
    <submittedName>
        <fullName evidence="3">DUF5610 domain-containing protein</fullName>
    </submittedName>
</protein>
<dbReference type="Proteomes" id="UP001149719">
    <property type="component" value="Unassembled WGS sequence"/>
</dbReference>
<evidence type="ECO:0000259" key="2">
    <source>
        <dbReference type="Pfam" id="PF18433"/>
    </source>
</evidence>
<feature type="compositionally biased region" description="Polar residues" evidence="1">
    <location>
        <begin position="70"/>
        <end position="89"/>
    </location>
</feature>
<proteinExistence type="predicted"/>
<accession>A0ABT4JXF0</accession>
<name>A0ABT4JXF0_9GAMM</name>
<feature type="domain" description="DUF5610" evidence="2">
    <location>
        <begin position="67"/>
        <end position="170"/>
    </location>
</feature>
<dbReference type="Pfam" id="PF18433">
    <property type="entry name" value="DUF5610"/>
    <property type="match status" value="1"/>
</dbReference>
<reference evidence="3" key="1">
    <citation type="submission" date="2022-12" db="EMBL/GenBank/DDBJ databases">
        <title>Marinomonas 15G1-11 sp. nov, isolated from marine algae.</title>
        <authorList>
            <person name="Butt M."/>
            <person name="Choi D.G."/>
            <person name="Kim J.M."/>
            <person name="Lee J.K."/>
            <person name="Baek J.H."/>
            <person name="Jeon C.O."/>
        </authorList>
    </citation>
    <scope>NUCLEOTIDE SEQUENCE</scope>
    <source>
        <strain evidence="3">15G1-11</strain>
    </source>
</reference>
<dbReference type="RefSeq" id="WP_269126893.1">
    <property type="nucleotide sequence ID" value="NZ_JAPUBN010000019.1"/>
</dbReference>
<feature type="region of interest" description="Disordered" evidence="1">
    <location>
        <begin position="22"/>
        <end position="43"/>
    </location>
</feature>
<evidence type="ECO:0000313" key="4">
    <source>
        <dbReference type="Proteomes" id="UP001149719"/>
    </source>
</evidence>
<evidence type="ECO:0000313" key="3">
    <source>
        <dbReference type="EMBL" id="MCZ2722891.1"/>
    </source>
</evidence>
<comment type="caution">
    <text evidence="3">The sequence shown here is derived from an EMBL/GenBank/DDBJ whole genome shotgun (WGS) entry which is preliminary data.</text>
</comment>
<dbReference type="InterPro" id="IPR041651">
    <property type="entry name" value="DUF5610"/>
</dbReference>
<sequence>MSDFFKTASDLTKSYLQSDFQRKEREIQSPVNQAFRSSDKYDPANQGARVMGVVQERLFSYVSRSSTSESIATTEKTSEASKNQASKNDFSPEAVSRRIIGFVGNYMDKLREGGASEERLKTVFESAQSAVTQGIEDATEKLSGLNWLTDDVHNNIESTQAQITKGFETLSNRFFEPEPLQEIDSTSSGAVIASETQYRQTSSTEIQIETRDGDKVSLSLSALQAYQSQVSAATAQNESGSASNVSRYTSSQSEFAFEYSLSGELDDAEREAIQSLVTDLADVADTFFSGDMASAFEQGLKLGYNSNELSGFAMELNYSESMRQSSAAAAYGRTQGNALDSLGQSVVKPLAEYNQQLSEISEKITAQFENMREVASKTLARIFEMRSELEDKKEYMAEFFDFTNRLFSNALSKNSDINDSSTASENVTDNGTPENKINS</sequence>
<gene>
    <name evidence="3" type="ORF">O1D97_15055</name>
</gene>
<feature type="region of interest" description="Disordered" evidence="1">
    <location>
        <begin position="70"/>
        <end position="90"/>
    </location>
</feature>
<dbReference type="EMBL" id="JAPUBN010000019">
    <property type="protein sequence ID" value="MCZ2722891.1"/>
    <property type="molecule type" value="Genomic_DNA"/>
</dbReference>
<evidence type="ECO:0000256" key="1">
    <source>
        <dbReference type="SAM" id="MobiDB-lite"/>
    </source>
</evidence>